<dbReference type="Gramene" id="OPUNC04G16290.1">
    <property type="protein sequence ID" value="OPUNC04G16290.1"/>
    <property type="gene ID" value="OPUNC04G16290"/>
</dbReference>
<dbReference type="OMA" id="SQWKDVF"/>
<keyword evidence="2" id="KW-1185">Reference proteome</keyword>
<proteinExistence type="predicted"/>
<dbReference type="PANTHER" id="PTHR23329">
    <property type="entry name" value="TUFTELIN-INTERACTING PROTEIN 11-RELATED"/>
    <property type="match status" value="1"/>
</dbReference>
<dbReference type="GO" id="GO:0000390">
    <property type="term" value="P:spliceosomal complex disassembly"/>
    <property type="evidence" value="ECO:0007669"/>
    <property type="project" value="InterPro"/>
</dbReference>
<sequence>MKGRDVTQCGYGEVSQWKDVFDPETWDEFVQRHVVPMEPSGSDDLAGEDMGEEQHFPSGDEVGALLVPARYMVPVLESEFFGKWRYAVYRFVTEVRLIPGKAAVWYQSWKGLFTPELLADERVLLQLETGLDMINRAAQGQPGRR</sequence>
<dbReference type="AlphaFoldDB" id="A0A0E0KSS5"/>
<reference evidence="1" key="1">
    <citation type="submission" date="2015-04" db="UniProtKB">
        <authorList>
            <consortium name="EnsemblPlants"/>
        </authorList>
    </citation>
    <scope>IDENTIFICATION</scope>
</reference>
<reference evidence="1" key="2">
    <citation type="submission" date="2018-05" db="EMBL/GenBank/DDBJ databases">
        <title>OpunRS2 (Oryza punctata Reference Sequence Version 2).</title>
        <authorList>
            <person name="Zhang J."/>
            <person name="Kudrna D."/>
            <person name="Lee S."/>
            <person name="Talag J."/>
            <person name="Welchert J."/>
            <person name="Wing R.A."/>
        </authorList>
    </citation>
    <scope>NUCLEOTIDE SEQUENCE [LARGE SCALE GENOMIC DNA]</scope>
</reference>
<dbReference type="eggNOG" id="KOG2184">
    <property type="taxonomic scope" value="Eukaryota"/>
</dbReference>
<name>A0A0E0KSS5_ORYPU</name>
<evidence type="ECO:0000313" key="2">
    <source>
        <dbReference type="Proteomes" id="UP000026962"/>
    </source>
</evidence>
<evidence type="ECO:0000313" key="1">
    <source>
        <dbReference type="EnsemblPlants" id="OPUNC04G16290.1"/>
    </source>
</evidence>
<dbReference type="HOGENOM" id="CLU_1790060_0_0_1"/>
<dbReference type="EnsemblPlants" id="OPUNC04G16290.1">
    <property type="protein sequence ID" value="OPUNC04G16290.1"/>
    <property type="gene ID" value="OPUNC04G16290"/>
</dbReference>
<protein>
    <submittedName>
        <fullName evidence="1">Uncharacterized protein</fullName>
    </submittedName>
</protein>
<dbReference type="PANTHER" id="PTHR23329:SF16">
    <property type="entry name" value="G-PATCH DOMAIN-CONTAINING PROTEIN"/>
    <property type="match status" value="1"/>
</dbReference>
<dbReference type="InterPro" id="IPR045211">
    <property type="entry name" value="TFP11/STIP/Ntr1"/>
</dbReference>
<organism evidence="1">
    <name type="scientific">Oryza punctata</name>
    <name type="common">Red rice</name>
    <dbReference type="NCBI Taxonomy" id="4537"/>
    <lineage>
        <taxon>Eukaryota</taxon>
        <taxon>Viridiplantae</taxon>
        <taxon>Streptophyta</taxon>
        <taxon>Embryophyta</taxon>
        <taxon>Tracheophyta</taxon>
        <taxon>Spermatophyta</taxon>
        <taxon>Magnoliopsida</taxon>
        <taxon>Liliopsida</taxon>
        <taxon>Poales</taxon>
        <taxon>Poaceae</taxon>
        <taxon>BOP clade</taxon>
        <taxon>Oryzoideae</taxon>
        <taxon>Oryzeae</taxon>
        <taxon>Oryzinae</taxon>
        <taxon>Oryza</taxon>
    </lineage>
</organism>
<dbReference type="Proteomes" id="UP000026962">
    <property type="component" value="Chromosome 4"/>
</dbReference>
<dbReference type="GO" id="GO:0071008">
    <property type="term" value="C:U2-type post-mRNA release spliceosomal complex"/>
    <property type="evidence" value="ECO:0007669"/>
    <property type="project" value="TreeGrafter"/>
</dbReference>
<dbReference type="STRING" id="4537.A0A0E0KSS5"/>
<accession>A0A0E0KSS5</accession>